<dbReference type="EMBL" id="CP081495">
    <property type="protein sequence ID" value="UYW02307.1"/>
    <property type="molecule type" value="Genomic_DNA"/>
</dbReference>
<reference evidence="3" key="1">
    <citation type="submission" date="2021-08" db="EMBL/GenBank/DDBJ databases">
        <title>Flavobacterium sp. strain CC-SYL302.</title>
        <authorList>
            <person name="Lin S.-Y."/>
            <person name="Lee T.-H."/>
            <person name="Young C.-C."/>
        </authorList>
    </citation>
    <scope>NUCLEOTIDE SEQUENCE</scope>
    <source>
        <strain evidence="3">CC-SYL302</strain>
    </source>
</reference>
<protein>
    <submittedName>
        <fullName evidence="3">ABC transporter substrate-binding protein</fullName>
    </submittedName>
</protein>
<evidence type="ECO:0000259" key="2">
    <source>
        <dbReference type="PROSITE" id="PS50983"/>
    </source>
</evidence>
<dbReference type="SUPFAM" id="SSF53807">
    <property type="entry name" value="Helical backbone' metal receptor"/>
    <property type="match status" value="1"/>
</dbReference>
<feature type="signal peptide" evidence="1">
    <location>
        <begin position="1"/>
        <end position="24"/>
    </location>
</feature>
<accession>A0ABY6M367</accession>
<dbReference type="Gene3D" id="3.40.50.1980">
    <property type="entry name" value="Nitrogenase molybdenum iron protein domain"/>
    <property type="match status" value="2"/>
</dbReference>
<sequence length="341" mass="38013">MKLYAKIISACAVLIMLASCKEQATQTAEKEHAISVTDTKGNLVTLDKPAERIVCLFDPALDLLTMLGATDKVVGIPIDVYVDQELYQPFSLLNQDIANKTIKTPGSNELQQLEEIVALKPDLLIVQNLNPGMVQTLKNMGVATYMFTSESQANLMQELQDVSVLTGKQERGLELENYAKSQFAKLTEQANAIPEKQRKSVYFTWANGRIYSTTGRNSMMNDCLVLAGTTNVCTSAIDQPNINPETLVSWNPDMIVMWNDDPNLFYKKPELANVTAIKNKAIHNLMPMFFYNPHTLKSICAAIAIKEWAYGNQENANAQVREVIEVLYGKEKAQNLLTLLN</sequence>
<evidence type="ECO:0000313" key="4">
    <source>
        <dbReference type="Proteomes" id="UP001163328"/>
    </source>
</evidence>
<dbReference type="InterPro" id="IPR002491">
    <property type="entry name" value="ABC_transptr_periplasmic_BD"/>
</dbReference>
<dbReference type="InterPro" id="IPR050902">
    <property type="entry name" value="ABC_Transporter_SBP"/>
</dbReference>
<feature type="domain" description="Fe/B12 periplasmic-binding" evidence="2">
    <location>
        <begin position="52"/>
        <end position="313"/>
    </location>
</feature>
<dbReference type="PANTHER" id="PTHR30535:SF34">
    <property type="entry name" value="MOLYBDATE-BINDING PROTEIN MOLA"/>
    <property type="match status" value="1"/>
</dbReference>
<name>A0ABY6M367_9FLAO</name>
<feature type="chain" id="PRO_5045189733" evidence="1">
    <location>
        <begin position="25"/>
        <end position="341"/>
    </location>
</feature>
<dbReference type="PANTHER" id="PTHR30535">
    <property type="entry name" value="VITAMIN B12-BINDING PROTEIN"/>
    <property type="match status" value="1"/>
</dbReference>
<dbReference type="PROSITE" id="PS51257">
    <property type="entry name" value="PROKAR_LIPOPROTEIN"/>
    <property type="match status" value="1"/>
</dbReference>
<dbReference type="Pfam" id="PF01497">
    <property type="entry name" value="Peripla_BP_2"/>
    <property type="match status" value="1"/>
</dbReference>
<dbReference type="Proteomes" id="UP001163328">
    <property type="component" value="Chromosome"/>
</dbReference>
<keyword evidence="4" id="KW-1185">Reference proteome</keyword>
<evidence type="ECO:0000256" key="1">
    <source>
        <dbReference type="SAM" id="SignalP"/>
    </source>
</evidence>
<gene>
    <name evidence="3" type="ORF">K5I29_05240</name>
</gene>
<dbReference type="RefSeq" id="WP_264434843.1">
    <property type="nucleotide sequence ID" value="NZ_CP081495.1"/>
</dbReference>
<dbReference type="PROSITE" id="PS50983">
    <property type="entry name" value="FE_B12_PBP"/>
    <property type="match status" value="1"/>
</dbReference>
<organism evidence="3 4">
    <name type="scientific">Flavobacterium agricola</name>
    <dbReference type="NCBI Taxonomy" id="2870839"/>
    <lineage>
        <taxon>Bacteria</taxon>
        <taxon>Pseudomonadati</taxon>
        <taxon>Bacteroidota</taxon>
        <taxon>Flavobacteriia</taxon>
        <taxon>Flavobacteriales</taxon>
        <taxon>Flavobacteriaceae</taxon>
        <taxon>Flavobacterium</taxon>
    </lineage>
</organism>
<proteinExistence type="predicted"/>
<evidence type="ECO:0000313" key="3">
    <source>
        <dbReference type="EMBL" id="UYW02307.1"/>
    </source>
</evidence>
<keyword evidence="1" id="KW-0732">Signal</keyword>